<dbReference type="GO" id="GO:0003677">
    <property type="term" value="F:DNA binding"/>
    <property type="evidence" value="ECO:0007669"/>
    <property type="project" value="UniProtKB-UniRule"/>
</dbReference>
<sequence length="210" mass="22791">MYEGPVQNLIDELGRLPGVGPKGAQRIAFHLLNQEPDTIDRLANAVAALRDGVTYCHICGNVSETDTCSICADPKRDLDVICVVEESKDVQAIERTREFHGRYHVLGGALDPLKGIGPDQLNIRNLLTRIGQPVEDHNGDLTSIHISEVILATNPNTVGEATASYVARILKDFPNLTITRLATGLSMGGDIEFADELTLGRALQGRRSIL</sequence>
<dbReference type="SMART" id="SM00493">
    <property type="entry name" value="TOPRIM"/>
    <property type="match status" value="1"/>
</dbReference>
<keyword evidence="6 7" id="KW-0234">DNA repair</keyword>
<dbReference type="InterPro" id="IPR000093">
    <property type="entry name" value="DNA_Rcmb_RecR"/>
</dbReference>
<comment type="similarity">
    <text evidence="7">Belongs to the RecR family.</text>
</comment>
<dbReference type="GO" id="GO:0006281">
    <property type="term" value="P:DNA repair"/>
    <property type="evidence" value="ECO:0007669"/>
    <property type="project" value="UniProtKB-UniRule"/>
</dbReference>
<evidence type="ECO:0000256" key="3">
    <source>
        <dbReference type="ARBA" id="ARBA00022771"/>
    </source>
</evidence>
<dbReference type="EMBL" id="CP012390">
    <property type="protein sequence ID" value="ALE18888.1"/>
    <property type="molecule type" value="Genomic_DNA"/>
</dbReference>
<dbReference type="PROSITE" id="PS01300">
    <property type="entry name" value="RECR"/>
    <property type="match status" value="1"/>
</dbReference>
<organism evidence="9 10">
    <name type="scientific">Lawsonella clevelandensis</name>
    <dbReference type="NCBI Taxonomy" id="1528099"/>
    <lineage>
        <taxon>Bacteria</taxon>
        <taxon>Bacillati</taxon>
        <taxon>Actinomycetota</taxon>
        <taxon>Actinomycetes</taxon>
        <taxon>Mycobacteriales</taxon>
        <taxon>Lawsonellaceae</taxon>
        <taxon>Lawsonella</taxon>
    </lineage>
</organism>
<keyword evidence="4 7" id="KW-0862">Zinc</keyword>
<evidence type="ECO:0000256" key="1">
    <source>
        <dbReference type="ARBA" id="ARBA00022723"/>
    </source>
</evidence>
<dbReference type="Gene3D" id="6.10.250.240">
    <property type="match status" value="1"/>
</dbReference>
<keyword evidence="5 7" id="KW-0233">DNA recombination</keyword>
<dbReference type="Pfam" id="PF13662">
    <property type="entry name" value="Toprim_4"/>
    <property type="match status" value="1"/>
</dbReference>
<reference evidence="9 10" key="1">
    <citation type="journal article" date="2015" name="Genome Announc.">
        <title>Complete Genome Sequences for Two Strains of a Novel Fastidious, Partially Acid-Fast, Gram-Positive Corynebacterineae Bacterium, Derived from Human Clinical Samples.</title>
        <authorList>
            <person name="Nicholson A.C."/>
            <person name="Bell M."/>
            <person name="Humrighouse B.W."/>
            <person name="McQuiston J.R."/>
        </authorList>
    </citation>
    <scope>NUCLEOTIDE SEQUENCE [LARGE SCALE GENOMIC DNA]</scope>
    <source>
        <strain evidence="9 10">X1698</strain>
    </source>
</reference>
<feature type="domain" description="Toprim" evidence="8">
    <location>
        <begin position="79"/>
        <end position="186"/>
    </location>
</feature>
<dbReference type="Pfam" id="PF02132">
    <property type="entry name" value="RecR_ZnF"/>
    <property type="match status" value="1"/>
</dbReference>
<keyword evidence="1 7" id="KW-0479">Metal-binding</keyword>
<proteinExistence type="inferred from homology"/>
<dbReference type="OrthoDB" id="9802672at2"/>
<dbReference type="RefSeq" id="WP_053961840.1">
    <property type="nucleotide sequence ID" value="NZ_CAJPTR010000054.1"/>
</dbReference>
<dbReference type="InterPro" id="IPR023627">
    <property type="entry name" value="Rcmb_RecR"/>
</dbReference>
<dbReference type="PANTHER" id="PTHR30446">
    <property type="entry name" value="RECOMBINATION PROTEIN RECR"/>
    <property type="match status" value="1"/>
</dbReference>
<evidence type="ECO:0000256" key="4">
    <source>
        <dbReference type="ARBA" id="ARBA00022833"/>
    </source>
</evidence>
<dbReference type="Gene3D" id="3.40.1360.10">
    <property type="match status" value="1"/>
</dbReference>
<dbReference type="Pfam" id="PF21175">
    <property type="entry name" value="RecR_C"/>
    <property type="match status" value="1"/>
</dbReference>
<dbReference type="Gene3D" id="3.30.60.80">
    <property type="match status" value="1"/>
</dbReference>
<dbReference type="GeneID" id="84894673"/>
<protein>
    <recommendedName>
        <fullName evidence="7">Recombination protein RecR</fullName>
    </recommendedName>
</protein>
<name>A0A0M4M861_9ACTN</name>
<dbReference type="AlphaFoldDB" id="A0A0M4M861"/>
<comment type="function">
    <text evidence="7">May play a role in DNA repair. It seems to be involved in an RecBC-independent recombinational process of DNA repair. It may act with RecF and RecO.</text>
</comment>
<evidence type="ECO:0000259" key="8">
    <source>
        <dbReference type="PROSITE" id="PS50880"/>
    </source>
</evidence>
<evidence type="ECO:0000256" key="2">
    <source>
        <dbReference type="ARBA" id="ARBA00022763"/>
    </source>
</evidence>
<keyword evidence="3 7" id="KW-0863">Zinc-finger</keyword>
<feature type="zinc finger region" description="C4-type" evidence="7">
    <location>
        <begin position="56"/>
        <end position="71"/>
    </location>
</feature>
<keyword evidence="2 7" id="KW-0227">DNA damage</keyword>
<evidence type="ECO:0000256" key="5">
    <source>
        <dbReference type="ARBA" id="ARBA00023172"/>
    </source>
</evidence>
<dbReference type="HAMAP" id="MF_00017">
    <property type="entry name" value="RecR"/>
    <property type="match status" value="1"/>
</dbReference>
<evidence type="ECO:0000256" key="7">
    <source>
        <dbReference type="HAMAP-Rule" id="MF_00017"/>
    </source>
</evidence>
<dbReference type="Gene3D" id="1.10.8.420">
    <property type="entry name" value="RecR Domain 1"/>
    <property type="match status" value="1"/>
</dbReference>
<dbReference type="InterPro" id="IPR034137">
    <property type="entry name" value="TOPRIM_RecR"/>
</dbReference>
<dbReference type="Proteomes" id="UP000068137">
    <property type="component" value="Chromosome"/>
</dbReference>
<dbReference type="PANTHER" id="PTHR30446:SF0">
    <property type="entry name" value="RECOMBINATION PROTEIN RECR"/>
    <property type="match status" value="1"/>
</dbReference>
<dbReference type="NCBIfam" id="TIGR00615">
    <property type="entry name" value="recR"/>
    <property type="match status" value="1"/>
</dbReference>
<dbReference type="InterPro" id="IPR006171">
    <property type="entry name" value="TOPRIM_dom"/>
</dbReference>
<dbReference type="GO" id="GO:0006310">
    <property type="term" value="P:DNA recombination"/>
    <property type="evidence" value="ECO:0007669"/>
    <property type="project" value="UniProtKB-UniRule"/>
</dbReference>
<evidence type="ECO:0000313" key="9">
    <source>
        <dbReference type="EMBL" id="ALE18888.1"/>
    </source>
</evidence>
<dbReference type="InterPro" id="IPR015967">
    <property type="entry name" value="Rcmb_RecR_Znf"/>
</dbReference>
<evidence type="ECO:0000256" key="6">
    <source>
        <dbReference type="ARBA" id="ARBA00023204"/>
    </source>
</evidence>
<dbReference type="CDD" id="cd01025">
    <property type="entry name" value="TOPRIM_recR"/>
    <property type="match status" value="1"/>
</dbReference>
<dbReference type="KEGG" id="cbq:AL705_03570"/>
<accession>A0A0M4M861</accession>
<dbReference type="PATRIC" id="fig|1528099.3.peg.691"/>
<gene>
    <name evidence="7" type="primary">recR</name>
    <name evidence="9" type="ORF">AL705_03570</name>
</gene>
<dbReference type="PROSITE" id="PS50880">
    <property type="entry name" value="TOPRIM"/>
    <property type="match status" value="1"/>
</dbReference>
<dbReference type="Pfam" id="PF21176">
    <property type="entry name" value="RecR_HhH"/>
    <property type="match status" value="1"/>
</dbReference>
<dbReference type="SUPFAM" id="SSF111304">
    <property type="entry name" value="Recombination protein RecR"/>
    <property type="match status" value="1"/>
</dbReference>
<evidence type="ECO:0000313" key="10">
    <source>
        <dbReference type="Proteomes" id="UP000068137"/>
    </source>
</evidence>
<dbReference type="STRING" id="1528099.AL705_03570"/>
<dbReference type="GO" id="GO:0008270">
    <property type="term" value="F:zinc ion binding"/>
    <property type="evidence" value="ECO:0007669"/>
    <property type="project" value="UniProtKB-KW"/>
</dbReference>